<keyword evidence="3" id="KW-1185">Reference proteome</keyword>
<dbReference type="Proteomes" id="UP001174936">
    <property type="component" value="Unassembled WGS sequence"/>
</dbReference>
<feature type="transmembrane region" description="Helical" evidence="1">
    <location>
        <begin position="89"/>
        <end position="112"/>
    </location>
</feature>
<evidence type="ECO:0000313" key="2">
    <source>
        <dbReference type="EMBL" id="KAK0655169.1"/>
    </source>
</evidence>
<gene>
    <name evidence="2" type="ORF">B0T16DRAFT_450903</name>
</gene>
<feature type="transmembrane region" description="Helical" evidence="1">
    <location>
        <begin position="59"/>
        <end position="77"/>
    </location>
</feature>
<evidence type="ECO:0000256" key="1">
    <source>
        <dbReference type="SAM" id="Phobius"/>
    </source>
</evidence>
<comment type="caution">
    <text evidence="2">The sequence shown here is derived from an EMBL/GenBank/DDBJ whole genome shotgun (WGS) entry which is preliminary data.</text>
</comment>
<dbReference type="AlphaFoldDB" id="A0AA39YM79"/>
<sequence>MGQPSSAISWPCPEVLPELHFIPPPLATVPRPNPHPPLATPDARHYLQMENDNDDRRPMLWAAIVPFFSLSVIVYVVRIFDRWRRKSTLSWVEASITVTMAANVVTIALTAVATKYGFGTHMPAIPETDGRITVLLVVWMVGGVASGFARISIVSVTLRCTPGSGSRSTKSFLLWTVIVFQALSIVCPVSMYPLSLSPHHA</sequence>
<evidence type="ECO:0000313" key="3">
    <source>
        <dbReference type="Proteomes" id="UP001174936"/>
    </source>
</evidence>
<organism evidence="2 3">
    <name type="scientific">Cercophora newfieldiana</name>
    <dbReference type="NCBI Taxonomy" id="92897"/>
    <lineage>
        <taxon>Eukaryota</taxon>
        <taxon>Fungi</taxon>
        <taxon>Dikarya</taxon>
        <taxon>Ascomycota</taxon>
        <taxon>Pezizomycotina</taxon>
        <taxon>Sordariomycetes</taxon>
        <taxon>Sordariomycetidae</taxon>
        <taxon>Sordariales</taxon>
        <taxon>Lasiosphaeriaceae</taxon>
        <taxon>Cercophora</taxon>
    </lineage>
</organism>
<keyword evidence="1" id="KW-0472">Membrane</keyword>
<feature type="transmembrane region" description="Helical" evidence="1">
    <location>
        <begin position="132"/>
        <end position="151"/>
    </location>
</feature>
<accession>A0AA39YM79</accession>
<protein>
    <recommendedName>
        <fullName evidence="4">Integral membrane protein</fullName>
    </recommendedName>
</protein>
<feature type="transmembrane region" description="Helical" evidence="1">
    <location>
        <begin position="172"/>
        <end position="194"/>
    </location>
</feature>
<keyword evidence="1" id="KW-0812">Transmembrane</keyword>
<evidence type="ECO:0008006" key="4">
    <source>
        <dbReference type="Google" id="ProtNLM"/>
    </source>
</evidence>
<name>A0AA39YM79_9PEZI</name>
<dbReference type="EMBL" id="JAULSV010000001">
    <property type="protein sequence ID" value="KAK0655169.1"/>
    <property type="molecule type" value="Genomic_DNA"/>
</dbReference>
<proteinExistence type="predicted"/>
<reference evidence="2" key="1">
    <citation type="submission" date="2023-06" db="EMBL/GenBank/DDBJ databases">
        <title>Genome-scale phylogeny and comparative genomics of the fungal order Sordariales.</title>
        <authorList>
            <consortium name="Lawrence Berkeley National Laboratory"/>
            <person name="Hensen N."/>
            <person name="Bonometti L."/>
            <person name="Westerberg I."/>
            <person name="Brannstrom I.O."/>
            <person name="Guillou S."/>
            <person name="Cros-Aarteil S."/>
            <person name="Calhoun S."/>
            <person name="Haridas S."/>
            <person name="Kuo A."/>
            <person name="Mondo S."/>
            <person name="Pangilinan J."/>
            <person name="Riley R."/>
            <person name="Labutti K."/>
            <person name="Andreopoulos B."/>
            <person name="Lipzen A."/>
            <person name="Chen C."/>
            <person name="Yanf M."/>
            <person name="Daum C."/>
            <person name="Ng V."/>
            <person name="Clum A."/>
            <person name="Steindorff A."/>
            <person name="Ohm R."/>
            <person name="Martin F."/>
            <person name="Silar P."/>
            <person name="Natvig D."/>
            <person name="Lalanne C."/>
            <person name="Gautier V."/>
            <person name="Ament-Velasquez S.L."/>
            <person name="Kruys A."/>
            <person name="Hutchinson M.I."/>
            <person name="Powell A.J."/>
            <person name="Barry K."/>
            <person name="Miller A.N."/>
            <person name="Grigoriev I.V."/>
            <person name="Debuchy R."/>
            <person name="Gladieux P."/>
            <person name="Thoren M.H."/>
            <person name="Johannesson H."/>
        </authorList>
    </citation>
    <scope>NUCLEOTIDE SEQUENCE</scope>
    <source>
        <strain evidence="2">SMH2532-1</strain>
    </source>
</reference>
<keyword evidence="1" id="KW-1133">Transmembrane helix</keyword>